<dbReference type="Pfam" id="PF08647">
    <property type="entry name" value="BRE1"/>
    <property type="match status" value="1"/>
</dbReference>
<evidence type="ECO:0008006" key="5">
    <source>
        <dbReference type="Google" id="ProtNLM"/>
    </source>
</evidence>
<protein>
    <recommendedName>
        <fullName evidence="5">Coiled-coil domain-containing protein 40</fullName>
    </recommendedName>
</protein>
<feature type="compositionally biased region" description="Polar residues" evidence="2">
    <location>
        <begin position="210"/>
        <end position="221"/>
    </location>
</feature>
<keyword evidence="4" id="KW-1185">Reference proteome</keyword>
<feature type="coiled-coil region" evidence="1">
    <location>
        <begin position="707"/>
        <end position="792"/>
    </location>
</feature>
<dbReference type="GO" id="GO:0060287">
    <property type="term" value="P:epithelial cilium movement involved in determination of left/right asymmetry"/>
    <property type="evidence" value="ECO:0007669"/>
    <property type="project" value="TreeGrafter"/>
</dbReference>
<dbReference type="GO" id="GO:0005929">
    <property type="term" value="C:cilium"/>
    <property type="evidence" value="ECO:0007669"/>
    <property type="project" value="TreeGrafter"/>
</dbReference>
<feature type="compositionally biased region" description="Basic and acidic residues" evidence="2">
    <location>
        <begin position="188"/>
        <end position="206"/>
    </location>
</feature>
<reference evidence="3 4" key="1">
    <citation type="journal article" date="2024" name="Genome Biol. Evol.">
        <title>Chromosome-level genome assembly of the viviparous eelpout Zoarces viviparus.</title>
        <authorList>
            <person name="Fuhrmann N."/>
            <person name="Brasseur M.V."/>
            <person name="Bakowski C.E."/>
            <person name="Podsiadlowski L."/>
            <person name="Prost S."/>
            <person name="Krehenwinkel H."/>
            <person name="Mayer C."/>
        </authorList>
    </citation>
    <scope>NUCLEOTIDE SEQUENCE [LARGE SCALE GENOMIC DNA]</scope>
    <source>
        <strain evidence="3">NO-MEL_2022_Ind0_liver</strain>
    </source>
</reference>
<evidence type="ECO:0000313" key="3">
    <source>
        <dbReference type="EMBL" id="KAK9540308.1"/>
    </source>
</evidence>
<feature type="compositionally biased region" description="Polar residues" evidence="2">
    <location>
        <begin position="67"/>
        <end position="77"/>
    </location>
</feature>
<feature type="compositionally biased region" description="Basic and acidic residues" evidence="2">
    <location>
        <begin position="91"/>
        <end position="101"/>
    </location>
</feature>
<name>A0AAW1G120_ZOAVI</name>
<feature type="region of interest" description="Disordered" evidence="2">
    <location>
        <begin position="188"/>
        <end position="221"/>
    </location>
</feature>
<comment type="caution">
    <text evidence="3">The sequence shown here is derived from an EMBL/GenBank/DDBJ whole genome shotgun (WGS) entry which is preliminary data.</text>
</comment>
<dbReference type="GO" id="GO:0001947">
    <property type="term" value="P:heart looping"/>
    <property type="evidence" value="ECO:0007669"/>
    <property type="project" value="TreeGrafter"/>
</dbReference>
<evidence type="ECO:0000256" key="1">
    <source>
        <dbReference type="SAM" id="Coils"/>
    </source>
</evidence>
<feature type="region of interest" description="Disordered" evidence="2">
    <location>
        <begin position="249"/>
        <end position="270"/>
    </location>
</feature>
<dbReference type="GO" id="GO:0005737">
    <property type="term" value="C:cytoplasm"/>
    <property type="evidence" value="ECO:0007669"/>
    <property type="project" value="TreeGrafter"/>
</dbReference>
<dbReference type="Proteomes" id="UP001488805">
    <property type="component" value="Unassembled WGS sequence"/>
</dbReference>
<gene>
    <name evidence="3" type="ORF">VZT92_002769</name>
</gene>
<organism evidence="3 4">
    <name type="scientific">Zoarces viviparus</name>
    <name type="common">Viviparous eelpout</name>
    <name type="synonym">Blennius viviparus</name>
    <dbReference type="NCBI Taxonomy" id="48416"/>
    <lineage>
        <taxon>Eukaryota</taxon>
        <taxon>Metazoa</taxon>
        <taxon>Chordata</taxon>
        <taxon>Craniata</taxon>
        <taxon>Vertebrata</taxon>
        <taxon>Euteleostomi</taxon>
        <taxon>Actinopterygii</taxon>
        <taxon>Neopterygii</taxon>
        <taxon>Teleostei</taxon>
        <taxon>Neoteleostei</taxon>
        <taxon>Acanthomorphata</taxon>
        <taxon>Eupercaria</taxon>
        <taxon>Perciformes</taxon>
        <taxon>Cottioidei</taxon>
        <taxon>Zoarcales</taxon>
        <taxon>Zoarcidae</taxon>
        <taxon>Zoarcinae</taxon>
        <taxon>Zoarces</taxon>
    </lineage>
</organism>
<evidence type="ECO:0000313" key="4">
    <source>
        <dbReference type="Proteomes" id="UP001488805"/>
    </source>
</evidence>
<dbReference type="InterPro" id="IPR037386">
    <property type="entry name" value="CCDC40"/>
</dbReference>
<feature type="coiled-coil region" evidence="1">
    <location>
        <begin position="822"/>
        <end position="849"/>
    </location>
</feature>
<dbReference type="PANTHER" id="PTHR16275:SF8">
    <property type="entry name" value="COILED-COIL DOMAIN-CONTAINING PROTEIN 40"/>
    <property type="match status" value="1"/>
</dbReference>
<accession>A0AAW1G120</accession>
<dbReference type="GO" id="GO:0005576">
    <property type="term" value="C:extracellular region"/>
    <property type="evidence" value="ECO:0007669"/>
    <property type="project" value="GOC"/>
</dbReference>
<dbReference type="EMBL" id="JBCEZU010000013">
    <property type="protein sequence ID" value="KAK9540308.1"/>
    <property type="molecule type" value="Genomic_DNA"/>
</dbReference>
<evidence type="ECO:0000256" key="2">
    <source>
        <dbReference type="SAM" id="MobiDB-lite"/>
    </source>
</evidence>
<dbReference type="GO" id="GO:0035082">
    <property type="term" value="P:axoneme assembly"/>
    <property type="evidence" value="ECO:0007669"/>
    <property type="project" value="InterPro"/>
</dbReference>
<feature type="region of interest" description="Disordered" evidence="2">
    <location>
        <begin position="1"/>
        <end position="110"/>
    </location>
</feature>
<dbReference type="PANTHER" id="PTHR16275">
    <property type="entry name" value="COILED-COIL DOMAIN-CONTAINING PROTEIN 40"/>
    <property type="match status" value="1"/>
</dbReference>
<feature type="compositionally biased region" description="Basic and acidic residues" evidence="2">
    <location>
        <begin position="261"/>
        <end position="270"/>
    </location>
</feature>
<feature type="compositionally biased region" description="Basic and acidic residues" evidence="2">
    <location>
        <begin position="8"/>
        <end position="33"/>
    </location>
</feature>
<sequence>MQSAEGEGGGKEVRKGSSRQTEDGNDKAAEHCEATAPPAQANQPGPEPEDPSLQPHPDHSGADDYSPASTHSVQGNAAQAPLTLHLSNHNVSEDMKDRETLPEDEEEEREDHELIALDPQNPMVKRHQTALNSQLRKQLERINLELNQKHPMVKAVAKHQQERGVETFTEQKKLARCRTRLDNNYHAKAQAEAEHQQRQDQLEAKKSQHSRITSQNDKAKANVSQLQAKADDLMLQLAFRRGVSQDLHSNVKATKNARSKARAEKKQAEDQKLKQDLYVERLTKEKERQTEQIALYEAQAKAQAEETQAAKEAHSEAEMDTESLVIARKQLLQQRSSHLVGMRKGDEAFSAMKEAMRTVERQVILMDREIDSKRSIIEEQERSETLTMQLKRSQTDGATSTKLISQKQAQQEALQAHYSTSLRTLRETELTLARLSKDIGAHYVEVNDQRGQLEKESALHLELEENIMTHIQQKLTHNNAAKFSQRLTGKIATLKKQKLSQLWQLENDVVEMGLESSEVGQNLDSLTVIQEGLDEEIAKYTESLTINQAKSTSFGTLIGQKQATISRYNIKIHQIAEKTGTEDLSPLQIKMAALMTQIKELAGNIKSDLQLLMERQGTRVGLSQKIEANSKDMLKLQIEETTMQHKKMHLESRIKVEHCEGTELDKNVKILKGDLLLLKTLLSMNRELSKALQQQHALMEADGLHSLKEAERETIKMRMNHENTQEEKERLLNTLLEAKRQIMLWEKKTQLIKETRSVLDGVGDVKMMKAEIHRMEVRLNLLMKQQEQLLRESEATVARRETIILRCEANARQSAHRRQTRKDELNRITQRLQRKLRDTQKLVAECEQVIGELQKSQESLSNGFAQQKQQLIELCDTSCILDPEFGNLQDTKDGNLVHLVALQSHAKKLQGVCEGSYKASSTSGSVVAALQSQMEHVHAVNTIVHRVCEEFPQDQGALQRLSQVLEARTQEP</sequence>
<dbReference type="AlphaFoldDB" id="A0AAW1G120"/>
<keyword evidence="1" id="KW-0175">Coiled coil</keyword>
<proteinExistence type="predicted"/>